<organism evidence="2 3">
    <name type="scientific">Candidatus Kaiserbacteria bacterium RIFCSPHIGHO2_02_FULL_50_50</name>
    <dbReference type="NCBI Taxonomy" id="1798492"/>
    <lineage>
        <taxon>Bacteria</taxon>
        <taxon>Candidatus Kaiseribacteriota</taxon>
    </lineage>
</organism>
<evidence type="ECO:0000313" key="3">
    <source>
        <dbReference type="Proteomes" id="UP000178794"/>
    </source>
</evidence>
<feature type="transmembrane region" description="Helical" evidence="1">
    <location>
        <begin position="71"/>
        <end position="97"/>
    </location>
</feature>
<feature type="transmembrane region" description="Helical" evidence="1">
    <location>
        <begin position="140"/>
        <end position="161"/>
    </location>
</feature>
<protein>
    <submittedName>
        <fullName evidence="2">Uncharacterized protein</fullName>
    </submittedName>
</protein>
<dbReference type="Proteomes" id="UP000178794">
    <property type="component" value="Unassembled WGS sequence"/>
</dbReference>
<feature type="transmembrane region" description="Helical" evidence="1">
    <location>
        <begin position="43"/>
        <end position="65"/>
    </location>
</feature>
<comment type="caution">
    <text evidence="2">The sequence shown here is derived from an EMBL/GenBank/DDBJ whole genome shotgun (WGS) entry which is preliminary data.</text>
</comment>
<name>A0A1F6DCK8_9BACT</name>
<keyword evidence="1" id="KW-0812">Transmembrane</keyword>
<gene>
    <name evidence="2" type="ORF">A3C89_02060</name>
</gene>
<dbReference type="EMBL" id="MFLF01000020">
    <property type="protein sequence ID" value="OGG59168.1"/>
    <property type="molecule type" value="Genomic_DNA"/>
</dbReference>
<feature type="transmembrane region" description="Helical" evidence="1">
    <location>
        <begin position="109"/>
        <end position="128"/>
    </location>
</feature>
<accession>A0A1F6DCK8</accession>
<keyword evidence="1" id="KW-0472">Membrane</keyword>
<sequence length="170" mass="18477">MEQTNTTPEGLIESAHGIEAVLANLYKNFPHLPKTARKVLADIAPWLALISGLFGLLSLMTYGAIMSSMFALGGVIMILGITTLVLGIIGSVLQLLAFNPLRARERKGWNFLFYSALIGALSVILSFSTSMMTLSTYGRASGLSAFLSATIGYLIAGWLLFEIRKQFRNK</sequence>
<proteinExistence type="predicted"/>
<evidence type="ECO:0000313" key="2">
    <source>
        <dbReference type="EMBL" id="OGG59168.1"/>
    </source>
</evidence>
<reference evidence="2 3" key="1">
    <citation type="journal article" date="2016" name="Nat. Commun.">
        <title>Thousands of microbial genomes shed light on interconnected biogeochemical processes in an aquifer system.</title>
        <authorList>
            <person name="Anantharaman K."/>
            <person name="Brown C.T."/>
            <person name="Hug L.A."/>
            <person name="Sharon I."/>
            <person name="Castelle C.J."/>
            <person name="Probst A.J."/>
            <person name="Thomas B.C."/>
            <person name="Singh A."/>
            <person name="Wilkins M.J."/>
            <person name="Karaoz U."/>
            <person name="Brodie E.L."/>
            <person name="Williams K.H."/>
            <person name="Hubbard S.S."/>
            <person name="Banfield J.F."/>
        </authorList>
    </citation>
    <scope>NUCLEOTIDE SEQUENCE [LARGE SCALE GENOMIC DNA]</scope>
</reference>
<dbReference type="AlphaFoldDB" id="A0A1F6DCK8"/>
<keyword evidence="1" id="KW-1133">Transmembrane helix</keyword>
<evidence type="ECO:0000256" key="1">
    <source>
        <dbReference type="SAM" id="Phobius"/>
    </source>
</evidence>